<dbReference type="PANTHER" id="PTHR34573:SF1">
    <property type="entry name" value="VITAMIN K EPOXIDE REDUCTASE DOMAIN-CONTAINING PROTEIN"/>
    <property type="match status" value="1"/>
</dbReference>
<proteinExistence type="predicted"/>
<keyword evidence="1" id="KW-0812">Transmembrane</keyword>
<name>A0A9D6HU65_9BACT</name>
<dbReference type="SUPFAM" id="SSF52833">
    <property type="entry name" value="Thioredoxin-like"/>
    <property type="match status" value="1"/>
</dbReference>
<dbReference type="AlphaFoldDB" id="A0A9D6HU65"/>
<organism evidence="2 3">
    <name type="scientific">Candidatus Sungiibacteriota bacterium</name>
    <dbReference type="NCBI Taxonomy" id="2750080"/>
    <lineage>
        <taxon>Bacteria</taxon>
        <taxon>Candidatus Sungiibacteriota</taxon>
    </lineage>
</organism>
<feature type="transmembrane region" description="Helical" evidence="1">
    <location>
        <begin position="7"/>
        <end position="24"/>
    </location>
</feature>
<dbReference type="InterPro" id="IPR036249">
    <property type="entry name" value="Thioredoxin-like_sf"/>
</dbReference>
<evidence type="ECO:0000313" key="2">
    <source>
        <dbReference type="EMBL" id="MBI2052610.1"/>
    </source>
</evidence>
<gene>
    <name evidence="2" type="ORF">HYT38_02990</name>
</gene>
<sequence>MKHKTKFLGFLIVILIFTFLFLIFKSDDSQARQLDEFAQCLSDKGIIMYGAEWCSHCQAQKELFDQSFRYINYVECPQDPQKCLSVGVEAYPTWLMPDFYEGRARPTRQ</sequence>
<dbReference type="Proteomes" id="UP000786662">
    <property type="component" value="Unassembled WGS sequence"/>
</dbReference>
<dbReference type="Gene3D" id="3.40.30.10">
    <property type="entry name" value="Glutaredoxin"/>
    <property type="match status" value="1"/>
</dbReference>
<dbReference type="EMBL" id="JACOYY010000084">
    <property type="protein sequence ID" value="MBI2052610.1"/>
    <property type="molecule type" value="Genomic_DNA"/>
</dbReference>
<evidence type="ECO:0000256" key="1">
    <source>
        <dbReference type="SAM" id="Phobius"/>
    </source>
</evidence>
<keyword evidence="1" id="KW-0472">Membrane</keyword>
<evidence type="ECO:0000313" key="3">
    <source>
        <dbReference type="Proteomes" id="UP000786662"/>
    </source>
</evidence>
<evidence type="ECO:0008006" key="4">
    <source>
        <dbReference type="Google" id="ProtNLM"/>
    </source>
</evidence>
<comment type="caution">
    <text evidence="2">The sequence shown here is derived from an EMBL/GenBank/DDBJ whole genome shotgun (WGS) entry which is preliminary data.</text>
</comment>
<protein>
    <recommendedName>
        <fullName evidence="4">Thioredoxin domain-containing protein</fullName>
    </recommendedName>
</protein>
<accession>A0A9D6HU65</accession>
<reference evidence="2" key="1">
    <citation type="submission" date="2020-07" db="EMBL/GenBank/DDBJ databases">
        <title>Huge and variable diversity of episymbiotic CPR bacteria and DPANN archaea in groundwater ecosystems.</title>
        <authorList>
            <person name="He C.Y."/>
            <person name="Keren R."/>
            <person name="Whittaker M."/>
            <person name="Farag I.F."/>
            <person name="Doudna J."/>
            <person name="Cate J.H.D."/>
            <person name="Banfield J.F."/>
        </authorList>
    </citation>
    <scope>NUCLEOTIDE SEQUENCE</scope>
    <source>
        <strain evidence="2">NC_groundwater_191_Ag_S-0.1um_45_8</strain>
    </source>
</reference>
<dbReference type="PANTHER" id="PTHR34573">
    <property type="entry name" value="VKC DOMAIN-CONTAINING PROTEIN"/>
    <property type="match status" value="1"/>
</dbReference>
<keyword evidence="1" id="KW-1133">Transmembrane helix</keyword>